<evidence type="ECO:0000256" key="3">
    <source>
        <dbReference type="ARBA" id="ARBA00022723"/>
    </source>
</evidence>
<evidence type="ECO:0000256" key="5">
    <source>
        <dbReference type="ARBA" id="ARBA00023204"/>
    </source>
</evidence>
<dbReference type="PANTHER" id="PTHR45873">
    <property type="entry name" value="DNA POLYMERASE ETA"/>
    <property type="match status" value="1"/>
</dbReference>
<protein>
    <submittedName>
        <fullName evidence="7">Uncharacterized protein</fullName>
    </submittedName>
</protein>
<dbReference type="GO" id="GO:0035861">
    <property type="term" value="C:site of double-strand break"/>
    <property type="evidence" value="ECO:0007669"/>
    <property type="project" value="TreeGrafter"/>
</dbReference>
<dbReference type="Gene3D" id="1.10.150.20">
    <property type="entry name" value="5' to 3' exonuclease, C-terminal subdomain"/>
    <property type="match status" value="1"/>
</dbReference>
<keyword evidence="4" id="KW-0227">DNA damage</keyword>
<dbReference type="Pfam" id="PF21704">
    <property type="entry name" value="POLH-Rev1_HhH"/>
    <property type="match status" value="1"/>
</dbReference>
<keyword evidence="3" id="KW-0479">Metal-binding</keyword>
<dbReference type="GO" id="GO:0009314">
    <property type="term" value="P:response to radiation"/>
    <property type="evidence" value="ECO:0007669"/>
    <property type="project" value="TreeGrafter"/>
</dbReference>
<dbReference type="InterPro" id="IPR052230">
    <property type="entry name" value="DNA_polymerase_eta"/>
</dbReference>
<gene>
    <name evidence="7" type="ORF">SVUK_LOCUS17886</name>
</gene>
<evidence type="ECO:0000256" key="6">
    <source>
        <dbReference type="ARBA" id="ARBA00023242"/>
    </source>
</evidence>
<dbReference type="GO" id="GO:0046872">
    <property type="term" value="F:metal ion binding"/>
    <property type="evidence" value="ECO:0007669"/>
    <property type="project" value="UniProtKB-KW"/>
</dbReference>
<comment type="subcellular location">
    <subcellularLocation>
        <location evidence="1">Nucleus</location>
    </subcellularLocation>
</comment>
<dbReference type="GO" id="GO:0005634">
    <property type="term" value="C:nucleus"/>
    <property type="evidence" value="ECO:0007669"/>
    <property type="project" value="UniProtKB-SubCell"/>
</dbReference>
<accession>A0A3P7LUU2</accession>
<dbReference type="GO" id="GO:0042276">
    <property type="term" value="P:error-prone translesion synthesis"/>
    <property type="evidence" value="ECO:0007669"/>
    <property type="project" value="TreeGrafter"/>
</dbReference>
<evidence type="ECO:0000256" key="2">
    <source>
        <dbReference type="ARBA" id="ARBA00022679"/>
    </source>
</evidence>
<organism evidence="7 8">
    <name type="scientific">Strongylus vulgaris</name>
    <name type="common">Blood worm</name>
    <dbReference type="NCBI Taxonomy" id="40348"/>
    <lineage>
        <taxon>Eukaryota</taxon>
        <taxon>Metazoa</taxon>
        <taxon>Ecdysozoa</taxon>
        <taxon>Nematoda</taxon>
        <taxon>Chromadorea</taxon>
        <taxon>Rhabditida</taxon>
        <taxon>Rhabditina</taxon>
        <taxon>Rhabditomorpha</taxon>
        <taxon>Strongyloidea</taxon>
        <taxon>Strongylidae</taxon>
        <taxon>Strongylus</taxon>
    </lineage>
</organism>
<dbReference type="GO" id="GO:0006281">
    <property type="term" value="P:DNA repair"/>
    <property type="evidence" value="ECO:0007669"/>
    <property type="project" value="UniProtKB-KW"/>
</dbReference>
<evidence type="ECO:0000256" key="1">
    <source>
        <dbReference type="ARBA" id="ARBA00004123"/>
    </source>
</evidence>
<evidence type="ECO:0000313" key="7">
    <source>
        <dbReference type="EMBL" id="VDM82888.1"/>
    </source>
</evidence>
<dbReference type="EMBL" id="UYYB01119896">
    <property type="protein sequence ID" value="VDM82888.1"/>
    <property type="molecule type" value="Genomic_DNA"/>
</dbReference>
<dbReference type="GO" id="GO:0005657">
    <property type="term" value="C:replication fork"/>
    <property type="evidence" value="ECO:0007669"/>
    <property type="project" value="TreeGrafter"/>
</dbReference>
<name>A0A3P7LUU2_STRVU</name>
<dbReference type="InterPro" id="IPR043502">
    <property type="entry name" value="DNA/RNA_pol_sf"/>
</dbReference>
<dbReference type="Proteomes" id="UP000270094">
    <property type="component" value="Unassembled WGS sequence"/>
</dbReference>
<keyword evidence="2" id="KW-0808">Transferase</keyword>
<reference evidence="7 8" key="1">
    <citation type="submission" date="2018-11" db="EMBL/GenBank/DDBJ databases">
        <authorList>
            <consortium name="Pathogen Informatics"/>
        </authorList>
    </citation>
    <scope>NUCLEOTIDE SEQUENCE [LARGE SCALE GENOMIC DNA]</scope>
</reference>
<dbReference type="OrthoDB" id="5829345at2759"/>
<keyword evidence="8" id="KW-1185">Reference proteome</keyword>
<dbReference type="GO" id="GO:0003887">
    <property type="term" value="F:DNA-directed DNA polymerase activity"/>
    <property type="evidence" value="ECO:0007669"/>
    <property type="project" value="TreeGrafter"/>
</dbReference>
<evidence type="ECO:0000256" key="4">
    <source>
        <dbReference type="ARBA" id="ARBA00022763"/>
    </source>
</evidence>
<proteinExistence type="predicted"/>
<dbReference type="SUPFAM" id="SSF56672">
    <property type="entry name" value="DNA/RNA polymerases"/>
    <property type="match status" value="1"/>
</dbReference>
<sequence length="133" mass="14742">MLAKLICARHKPRQQTIIPFDFVPIIFEETPVGDVRMLGGKLGHAIQGRLPVRTMGDLAVVPFELIEKHFGGSAQWISQLAKGYDDEPVKPRNNQLSIAVSKNFLGKNALLTVAEVRRKINNCGFFSLAGMNK</sequence>
<dbReference type="PANTHER" id="PTHR45873:SF1">
    <property type="entry name" value="DNA POLYMERASE ETA"/>
    <property type="match status" value="1"/>
</dbReference>
<evidence type="ECO:0000313" key="8">
    <source>
        <dbReference type="Proteomes" id="UP000270094"/>
    </source>
</evidence>
<dbReference type="AlphaFoldDB" id="A0A3P7LUU2"/>
<keyword evidence="5" id="KW-0234">DNA repair</keyword>
<keyword evidence="6" id="KW-0539">Nucleus</keyword>